<sequence>MIVLIKAIVFDFDGLIIDTETVWYEAYKEALGFYHADLPLEEFAKCIGTHDTVLFDYFKSQLGEDTDCDEIESRASEIVDVKLRTVNARDGVKEYLEEAHRSGLKIGLATSSSRAWVTRLLNELRLIDYFEAIVTKDDVEKVKPAPDLYAKAVEKLRVQPSEALAFEDSLNGLNAAVAAGLKCVVVPNPVTEALAFEKHELKMASMGEKTLDEVIKTINTQTVR</sequence>
<dbReference type="FunFam" id="3.40.50.1000:FF:000036">
    <property type="entry name" value="HAD family hydrolase"/>
    <property type="match status" value="1"/>
</dbReference>
<dbReference type="SFLD" id="SFLDG01135">
    <property type="entry name" value="C1.5.6:_HAD__Beta-PGM__Phospha"/>
    <property type="match status" value="1"/>
</dbReference>
<evidence type="ECO:0000313" key="5">
    <source>
        <dbReference type="Proteomes" id="UP000279911"/>
    </source>
</evidence>
<dbReference type="SFLD" id="SFLDG01129">
    <property type="entry name" value="C1.5:_HAD__Beta-PGM__Phosphata"/>
    <property type="match status" value="1"/>
</dbReference>
<dbReference type="AlphaFoldDB" id="A0A3R9EF72"/>
<dbReference type="PANTHER" id="PTHR18901">
    <property type="entry name" value="2-DEOXYGLUCOSE-6-PHOSPHATE PHOSPHATASE 2"/>
    <property type="match status" value="1"/>
</dbReference>
<dbReference type="CDD" id="cd16423">
    <property type="entry name" value="HAD_BPGM-like"/>
    <property type="match status" value="1"/>
</dbReference>
<dbReference type="InterPro" id="IPR041492">
    <property type="entry name" value="HAD_2"/>
</dbReference>
<dbReference type="PRINTS" id="PR00413">
    <property type="entry name" value="HADHALOGNASE"/>
</dbReference>
<evidence type="ECO:0000256" key="1">
    <source>
        <dbReference type="ARBA" id="ARBA00006171"/>
    </source>
</evidence>
<dbReference type="Gene3D" id="1.10.150.240">
    <property type="entry name" value="Putative phosphatase, domain 2"/>
    <property type="match status" value="1"/>
</dbReference>
<dbReference type="Gene3D" id="3.40.50.1000">
    <property type="entry name" value="HAD superfamily/HAD-like"/>
    <property type="match status" value="1"/>
</dbReference>
<evidence type="ECO:0000256" key="3">
    <source>
        <dbReference type="ARBA" id="ARBA00022801"/>
    </source>
</evidence>
<dbReference type="OrthoDB" id="9797743at2"/>
<dbReference type="NCBIfam" id="TIGR01509">
    <property type="entry name" value="HAD-SF-IA-v3"/>
    <property type="match status" value="1"/>
</dbReference>
<keyword evidence="3 4" id="KW-0378">Hydrolase</keyword>
<dbReference type="EMBL" id="RSFW01000003">
    <property type="protein sequence ID" value="RSD29047.1"/>
    <property type="molecule type" value="Genomic_DNA"/>
</dbReference>
<name>A0A3R9EF72_9BACI</name>
<dbReference type="SUPFAM" id="SSF56784">
    <property type="entry name" value="HAD-like"/>
    <property type="match status" value="1"/>
</dbReference>
<dbReference type="InterPro" id="IPR023198">
    <property type="entry name" value="PGP-like_dom2"/>
</dbReference>
<reference evidence="5" key="1">
    <citation type="submission" date="2018-12" db="EMBL/GenBank/DDBJ databases">
        <title>Bacillus chawlae sp. nov., Bacillus glennii sp. nov., and Bacillus saganii sp. nov. Isolated from the Vehicle Assembly Building at Kennedy Space Center where the Viking Spacecraft were Assembled.</title>
        <authorList>
            <person name="Seuylemezian A."/>
            <person name="Vaishampayan P."/>
        </authorList>
    </citation>
    <scope>NUCLEOTIDE SEQUENCE [LARGE SCALE GENOMIC DNA]</scope>
    <source>
        <strain evidence="5">DSM 13966</strain>
    </source>
</reference>
<dbReference type="PANTHER" id="PTHR18901:SF38">
    <property type="entry name" value="PSEUDOURIDINE-5'-PHOSPHATASE"/>
    <property type="match status" value="1"/>
</dbReference>
<comment type="caution">
    <text evidence="4">The sequence shown here is derived from an EMBL/GenBank/DDBJ whole genome shotgun (WGS) entry which is preliminary data.</text>
</comment>
<dbReference type="InterPro" id="IPR023214">
    <property type="entry name" value="HAD_sf"/>
</dbReference>
<dbReference type="Proteomes" id="UP000279911">
    <property type="component" value="Unassembled WGS sequence"/>
</dbReference>
<evidence type="ECO:0000313" key="4">
    <source>
        <dbReference type="EMBL" id="RSD29047.1"/>
    </source>
</evidence>
<gene>
    <name evidence="4" type="ORF">EJA10_02755</name>
</gene>
<comment type="similarity">
    <text evidence="1">Belongs to the HAD-like hydrolase superfamily. CbbY/CbbZ/Gph/YieH family.</text>
</comment>
<evidence type="ECO:0000256" key="2">
    <source>
        <dbReference type="ARBA" id="ARBA00022723"/>
    </source>
</evidence>
<dbReference type="Pfam" id="PF13419">
    <property type="entry name" value="HAD_2"/>
    <property type="match status" value="1"/>
</dbReference>
<dbReference type="InterPro" id="IPR036412">
    <property type="entry name" value="HAD-like_sf"/>
</dbReference>
<dbReference type="SFLD" id="SFLDS00003">
    <property type="entry name" value="Haloacid_Dehalogenase"/>
    <property type="match status" value="1"/>
</dbReference>
<dbReference type="GO" id="GO:0016787">
    <property type="term" value="F:hydrolase activity"/>
    <property type="evidence" value="ECO:0007669"/>
    <property type="project" value="UniProtKB-KW"/>
</dbReference>
<organism evidence="4 5">
    <name type="scientific">Mesobacillus subterraneus</name>
    <dbReference type="NCBI Taxonomy" id="285983"/>
    <lineage>
        <taxon>Bacteria</taxon>
        <taxon>Bacillati</taxon>
        <taxon>Bacillota</taxon>
        <taxon>Bacilli</taxon>
        <taxon>Bacillales</taxon>
        <taxon>Bacillaceae</taxon>
        <taxon>Mesobacillus</taxon>
    </lineage>
</organism>
<keyword evidence="2" id="KW-0479">Metal-binding</keyword>
<accession>A0A3R9EF72</accession>
<dbReference type="InterPro" id="IPR006439">
    <property type="entry name" value="HAD-SF_hydro_IA"/>
</dbReference>
<dbReference type="GO" id="GO:0046872">
    <property type="term" value="F:metal ion binding"/>
    <property type="evidence" value="ECO:0007669"/>
    <property type="project" value="UniProtKB-KW"/>
</dbReference>
<proteinExistence type="inferred from homology"/>
<protein>
    <submittedName>
        <fullName evidence="4">HAD family hydrolase</fullName>
    </submittedName>
</protein>